<organism evidence="18 19">
    <name type="scientific">Penshurt virus</name>
    <dbReference type="NCBI Taxonomy" id="2721854"/>
    <lineage>
        <taxon>Viruses</taxon>
        <taxon>Riboviria</taxon>
        <taxon>Orthornavirae</taxon>
        <taxon>Negarnaviricota</taxon>
        <taxon>Polyploviricotina</taxon>
        <taxon>Bunyaviricetes</taxon>
        <taxon>Hareavirales</taxon>
        <taxon>Phenuiviridae</taxon>
        <taxon>Phlebovirus</taxon>
        <taxon>Phlebovirus penshurtense</taxon>
    </lineage>
</organism>
<comment type="subunit">
    <text evidence="16">Homodimer. Homohexamer; ring-shaped, necessary to form the nucleocapsid. Homopentamers; opened pentamers in solution. Binds to viral genomic RNA. Interacts with glycoprotein Gn; this interaction allows packaging of nucleocapsids into virions.</text>
</comment>
<keyword evidence="11 17" id="KW-0946">Virion</keyword>
<dbReference type="KEGG" id="vg:80550290"/>
<evidence type="ECO:0000256" key="13">
    <source>
        <dbReference type="ARBA" id="ARBA00023086"/>
    </source>
</evidence>
<dbReference type="GO" id="GO:0019013">
    <property type="term" value="C:viral nucleocapsid"/>
    <property type="evidence" value="ECO:0007669"/>
    <property type="project" value="UniProtKB-UniRule"/>
</dbReference>
<evidence type="ECO:0000256" key="16">
    <source>
        <dbReference type="ARBA" id="ARBA00046628"/>
    </source>
</evidence>
<evidence type="ECO:0000256" key="6">
    <source>
        <dbReference type="ARBA" id="ARBA00005299"/>
    </source>
</evidence>
<evidence type="ECO:0000256" key="8">
    <source>
        <dbReference type="ARBA" id="ARBA00022561"/>
    </source>
</evidence>
<evidence type="ECO:0000313" key="18">
    <source>
        <dbReference type="EMBL" id="QJQ29393.1"/>
    </source>
</evidence>
<dbReference type="EMBL" id="MN163123">
    <property type="protein sequence ID" value="QJQ29393.1"/>
    <property type="molecule type" value="Genomic_RNA"/>
</dbReference>
<keyword evidence="9" id="KW-1048">Host nucleus</keyword>
<evidence type="ECO:0000256" key="14">
    <source>
        <dbReference type="ARBA" id="ARBA00023200"/>
    </source>
</evidence>
<evidence type="ECO:0000256" key="5">
    <source>
        <dbReference type="ARBA" id="ARBA00004452"/>
    </source>
</evidence>
<evidence type="ECO:0000256" key="3">
    <source>
        <dbReference type="ARBA" id="ARBA00004192"/>
    </source>
</evidence>
<evidence type="ECO:0000256" key="11">
    <source>
        <dbReference type="ARBA" id="ARBA00022844"/>
    </source>
</evidence>
<evidence type="ECO:0000256" key="10">
    <source>
        <dbReference type="ARBA" id="ARBA00022812"/>
    </source>
</evidence>
<evidence type="ECO:0000313" key="19">
    <source>
        <dbReference type="Proteomes" id="UP000681448"/>
    </source>
</evidence>
<comment type="similarity">
    <text evidence="6 17">Belongs to the phlebovirus nucleocapsid protein family.</text>
</comment>
<dbReference type="InterPro" id="IPR009522">
    <property type="entry name" value="Capsid_Phlebovir/Tenuivir"/>
</dbReference>
<keyword evidence="13 17" id="KW-0543">Viral nucleoprotein</keyword>
<evidence type="ECO:0000256" key="1">
    <source>
        <dbReference type="ARBA" id="ARBA00004136"/>
    </source>
</evidence>
<evidence type="ECO:0000256" key="2">
    <source>
        <dbReference type="ARBA" id="ARBA00004147"/>
    </source>
</evidence>
<keyword evidence="15 17" id="KW-0687">Ribonucleoprotein</keyword>
<proteinExistence type="inferred from homology"/>
<protein>
    <recommendedName>
        <fullName evidence="7 17">Nucleoprotein</fullName>
    </recommendedName>
</protein>
<dbReference type="GO" id="GO:0044177">
    <property type="term" value="C:host cell Golgi apparatus"/>
    <property type="evidence" value="ECO:0007669"/>
    <property type="project" value="UniProtKB-SubCell"/>
</dbReference>
<dbReference type="RefSeq" id="YP_010839977.1">
    <property type="nucleotide sequence ID" value="NC_078302.1"/>
</dbReference>
<dbReference type="Pfam" id="PF05733">
    <property type="entry name" value="Tenui_N"/>
    <property type="match status" value="1"/>
</dbReference>
<dbReference type="PIRSF" id="PIRSF003953">
    <property type="entry name" value="N_PhelboV"/>
    <property type="match status" value="1"/>
</dbReference>
<evidence type="ECO:0000256" key="4">
    <source>
        <dbReference type="ARBA" id="ARBA00004328"/>
    </source>
</evidence>
<dbReference type="GO" id="GO:0042025">
    <property type="term" value="C:host cell nucleus"/>
    <property type="evidence" value="ECO:0007669"/>
    <property type="project" value="UniProtKB-SubCell"/>
</dbReference>
<dbReference type="GO" id="GO:1990904">
    <property type="term" value="C:ribonucleoprotein complex"/>
    <property type="evidence" value="ECO:0007669"/>
    <property type="project" value="UniProtKB-KW"/>
</dbReference>
<reference evidence="18" key="2">
    <citation type="journal article" date="2020" name="Transbound. Emerg. Dis.">
        <title>Sloths host Anhanga virus-related phleboviruses across large distances in time and space.</title>
        <authorList>
            <person name="de Oliveira Filho E.F."/>
            <person name="Moreira-Soto A."/>
            <person name="Fischer C."/>
            <person name="Rasche A."/>
            <person name="Sander A.L."/>
            <person name="Avey-Arroyo J."/>
            <person name="Arroyo-Murillo F."/>
            <person name="Corrales-Aguilar E."/>
            <person name="Drexler J.F."/>
        </authorList>
    </citation>
    <scope>NUCLEOTIDE SEQUENCE</scope>
    <source>
        <strain evidence="18">ANHV-Costa Rica</strain>
    </source>
</reference>
<keyword evidence="14" id="KW-1035">Host cytoplasm</keyword>
<reference evidence="18" key="1">
    <citation type="submission" date="2019-07" db="EMBL/GenBank/DDBJ databases">
        <authorList>
            <person name="Ferreira de Oliveira Filho E."/>
            <person name="Drexler J.F."/>
        </authorList>
    </citation>
    <scope>NUCLEOTIDE SEQUENCE</scope>
    <source>
        <strain evidence="18">ANHV-Costa Rica</strain>
    </source>
</reference>
<keyword evidence="10" id="KW-1040">Host Golgi apparatus</keyword>
<dbReference type="Proteomes" id="UP000681448">
    <property type="component" value="Genome"/>
</dbReference>
<dbReference type="GO" id="GO:0044172">
    <property type="term" value="C:host cell endoplasmic reticulum-Golgi intermediate compartment"/>
    <property type="evidence" value="ECO:0007669"/>
    <property type="project" value="UniProtKB-SubCell"/>
</dbReference>
<evidence type="ECO:0000256" key="9">
    <source>
        <dbReference type="ARBA" id="ARBA00022562"/>
    </source>
</evidence>
<sequence>MSFSKIALEFGGESIDVEEISKWVSEFAYQGYDANRVIELIQQYGKKRDWKTDVKRMIVLALTRGNKPDKMRKKMSADGVKILDELVSAYKLKSSSPGRDDLTLSRVAAAFAAWTCQATEAVENYMPVTGAAMDEVSSQYPRAMMHPSFAGLIDPQLKPDQRELIIKAHSLFLIRFSRVINVALRGRPKSEVEMSFSQPMNAAINSNFLTSDNRREMLKKLGIVDKNGDAVPSVVAAAKAYDKEV</sequence>
<name>A0A6M4ALS7_9VIRU</name>
<keyword evidence="8 17" id="KW-0167">Capsid protein</keyword>
<comment type="subcellular location">
    <subcellularLocation>
        <location evidence="1">Host Golgi apparatus</location>
    </subcellularLocation>
    <subcellularLocation>
        <location evidence="3">Host cytoplasm</location>
    </subcellularLocation>
    <subcellularLocation>
        <location evidence="5">Host endoplasmic reticulum-Golgi intermediate compartment</location>
    </subcellularLocation>
    <subcellularLocation>
        <location evidence="2">Host nucleus</location>
    </subcellularLocation>
    <subcellularLocation>
        <location evidence="4 17">Virion</location>
    </subcellularLocation>
</comment>
<keyword evidence="12 17" id="KW-0694">RNA-binding</keyword>
<accession>A0A6M4ALS7</accession>
<keyword evidence="19" id="KW-1185">Reference proteome</keyword>
<evidence type="ECO:0000256" key="12">
    <source>
        <dbReference type="ARBA" id="ARBA00022884"/>
    </source>
</evidence>
<dbReference type="InterPro" id="IPR015971">
    <property type="entry name" value="Nucleocapsid_Phlebovirus"/>
</dbReference>
<evidence type="ECO:0000256" key="17">
    <source>
        <dbReference type="PIRNR" id="PIRNR003953"/>
    </source>
</evidence>
<dbReference type="GeneID" id="80550290"/>
<evidence type="ECO:0000256" key="15">
    <source>
        <dbReference type="ARBA" id="ARBA00023274"/>
    </source>
</evidence>
<evidence type="ECO:0000256" key="7">
    <source>
        <dbReference type="ARBA" id="ARBA00014389"/>
    </source>
</evidence>
<dbReference type="GO" id="GO:0003723">
    <property type="term" value="F:RNA binding"/>
    <property type="evidence" value="ECO:0007669"/>
    <property type="project" value="UniProtKB-UniRule"/>
</dbReference>